<name>A0A150KGB7_HEYCO</name>
<accession>A0A150KGB7</accession>
<dbReference type="Proteomes" id="UP000075304">
    <property type="component" value="Unassembled WGS sequence"/>
</dbReference>
<organism evidence="1 2">
    <name type="scientific">Heyndrickxia coagulans</name>
    <name type="common">Weizmannia coagulans</name>
    <dbReference type="NCBI Taxonomy" id="1398"/>
    <lineage>
        <taxon>Bacteria</taxon>
        <taxon>Bacillati</taxon>
        <taxon>Bacillota</taxon>
        <taxon>Bacilli</taxon>
        <taxon>Bacillales</taxon>
        <taxon>Bacillaceae</taxon>
        <taxon>Heyndrickxia</taxon>
    </lineage>
</organism>
<gene>
    <name evidence="1" type="ORF">B4099_2942</name>
</gene>
<reference evidence="1 2" key="1">
    <citation type="submission" date="2016-01" db="EMBL/GenBank/DDBJ databases">
        <title>Genome Sequences of Twelve Sporeforming Bacillus Species Isolated from Foods.</title>
        <authorList>
            <person name="Berendsen E.M."/>
            <person name="Wells-Bennik M.H."/>
            <person name="Krawcyk A.O."/>
            <person name="De Jong A."/>
            <person name="Holsappel S."/>
            <person name="Eijlander R.T."/>
            <person name="Kuipers O.P."/>
        </authorList>
    </citation>
    <scope>NUCLEOTIDE SEQUENCE [LARGE SCALE GENOMIC DNA]</scope>
    <source>
        <strain evidence="1 2">B4099</strain>
    </source>
</reference>
<comment type="caution">
    <text evidence="1">The sequence shown here is derived from an EMBL/GenBank/DDBJ whole genome shotgun (WGS) entry which is preliminary data.</text>
</comment>
<evidence type="ECO:0000313" key="2">
    <source>
        <dbReference type="Proteomes" id="UP000075304"/>
    </source>
</evidence>
<protein>
    <submittedName>
        <fullName evidence="1">Uncharacterized protein</fullName>
    </submittedName>
</protein>
<dbReference type="AlphaFoldDB" id="A0A150KGB7"/>
<proteinExistence type="predicted"/>
<dbReference type="EMBL" id="LQYI01000044">
    <property type="protein sequence ID" value="KYC69775.1"/>
    <property type="molecule type" value="Genomic_DNA"/>
</dbReference>
<sequence>MLKKRRHAAFFHLIISLFVVCQNQRVSWKGAPRLNFI</sequence>
<evidence type="ECO:0000313" key="1">
    <source>
        <dbReference type="EMBL" id="KYC69775.1"/>
    </source>
</evidence>